<feature type="transmembrane region" description="Helical" evidence="19">
    <location>
        <begin position="123"/>
        <end position="142"/>
    </location>
</feature>
<evidence type="ECO:0000313" key="20">
    <source>
        <dbReference type="EMBL" id="PDQ36066.1"/>
    </source>
</evidence>
<dbReference type="PROSITE" id="PS01315">
    <property type="entry name" value="CDS"/>
    <property type="match status" value="1"/>
</dbReference>
<keyword evidence="17" id="KW-1208">Phospholipid metabolism</keyword>
<evidence type="ECO:0000256" key="5">
    <source>
        <dbReference type="ARBA" id="ARBA00010185"/>
    </source>
</evidence>
<feature type="transmembrane region" description="Helical" evidence="19">
    <location>
        <begin position="278"/>
        <end position="296"/>
    </location>
</feature>
<proteinExistence type="inferred from homology"/>
<evidence type="ECO:0000256" key="13">
    <source>
        <dbReference type="ARBA" id="ARBA00022989"/>
    </source>
</evidence>
<dbReference type="PANTHER" id="PTHR46382">
    <property type="entry name" value="PHOSPHATIDATE CYTIDYLYLTRANSFERASE"/>
    <property type="match status" value="1"/>
</dbReference>
<dbReference type="InterPro" id="IPR000374">
    <property type="entry name" value="PC_trans"/>
</dbReference>
<dbReference type="GO" id="GO:0016024">
    <property type="term" value="P:CDP-diacylglycerol biosynthetic process"/>
    <property type="evidence" value="ECO:0007669"/>
    <property type="project" value="UniProtKB-UniPathway"/>
</dbReference>
<evidence type="ECO:0000313" key="21">
    <source>
        <dbReference type="Proteomes" id="UP000219994"/>
    </source>
</evidence>
<feature type="transmembrane region" description="Helical" evidence="19">
    <location>
        <begin position="302"/>
        <end position="324"/>
    </location>
</feature>
<evidence type="ECO:0000256" key="4">
    <source>
        <dbReference type="ARBA" id="ARBA00005189"/>
    </source>
</evidence>
<evidence type="ECO:0000256" key="14">
    <source>
        <dbReference type="ARBA" id="ARBA00023098"/>
    </source>
</evidence>
<comment type="similarity">
    <text evidence="5 18">Belongs to the CDS family.</text>
</comment>
<keyword evidence="10 18" id="KW-0808">Transferase</keyword>
<dbReference type="Proteomes" id="UP000219994">
    <property type="component" value="Unassembled WGS sequence"/>
</dbReference>
<keyword evidence="14" id="KW-0443">Lipid metabolism</keyword>
<evidence type="ECO:0000256" key="1">
    <source>
        <dbReference type="ARBA" id="ARBA00001698"/>
    </source>
</evidence>
<comment type="subcellular location">
    <subcellularLocation>
        <location evidence="2">Cell membrane</location>
        <topology evidence="2">Multi-pass membrane protein</topology>
    </subcellularLocation>
</comment>
<reference evidence="21" key="1">
    <citation type="submission" date="2017-03" db="EMBL/GenBank/DDBJ databases">
        <authorList>
            <person name="Lund M.B."/>
        </authorList>
    </citation>
    <scope>NUCLEOTIDE SEQUENCE [LARGE SCALE GENOMIC DNA]</scope>
</reference>
<evidence type="ECO:0000256" key="15">
    <source>
        <dbReference type="ARBA" id="ARBA00023136"/>
    </source>
</evidence>
<evidence type="ECO:0000256" key="17">
    <source>
        <dbReference type="ARBA" id="ARBA00023264"/>
    </source>
</evidence>
<dbReference type="UniPathway" id="UPA00557">
    <property type="reaction ID" value="UER00614"/>
</dbReference>
<dbReference type="GO" id="GO:0004605">
    <property type="term" value="F:phosphatidate cytidylyltransferase activity"/>
    <property type="evidence" value="ECO:0007669"/>
    <property type="project" value="UniProtKB-EC"/>
</dbReference>
<keyword evidence="15 19" id="KW-0472">Membrane</keyword>
<comment type="caution">
    <text evidence="20">The sequence shown here is derived from an EMBL/GenBank/DDBJ whole genome shotgun (WGS) entry which is preliminary data.</text>
</comment>
<comment type="pathway">
    <text evidence="4">Lipid metabolism.</text>
</comment>
<keyword evidence="16" id="KW-0594">Phospholipid biosynthesis</keyword>
<evidence type="ECO:0000256" key="11">
    <source>
        <dbReference type="ARBA" id="ARBA00022692"/>
    </source>
</evidence>
<feature type="transmembrane region" description="Helical" evidence="19">
    <location>
        <begin position="208"/>
        <end position="230"/>
    </location>
</feature>
<evidence type="ECO:0000256" key="16">
    <source>
        <dbReference type="ARBA" id="ARBA00023209"/>
    </source>
</evidence>
<dbReference type="AlphaFoldDB" id="A0A2A6FTW3"/>
<dbReference type="Pfam" id="PF01148">
    <property type="entry name" value="CTP_transf_1"/>
    <property type="match status" value="1"/>
</dbReference>
<keyword evidence="12 18" id="KW-0548">Nucleotidyltransferase</keyword>
<evidence type="ECO:0000256" key="10">
    <source>
        <dbReference type="ARBA" id="ARBA00022679"/>
    </source>
</evidence>
<keyword evidence="9" id="KW-0444">Lipid biosynthesis</keyword>
<feature type="transmembrane region" description="Helical" evidence="19">
    <location>
        <begin position="149"/>
        <end position="168"/>
    </location>
</feature>
<feature type="transmembrane region" description="Helical" evidence="19">
    <location>
        <begin position="174"/>
        <end position="196"/>
    </location>
</feature>
<comment type="catalytic activity">
    <reaction evidence="1 18">
        <text>a 1,2-diacyl-sn-glycero-3-phosphate + CTP + H(+) = a CDP-1,2-diacyl-sn-glycerol + diphosphate</text>
        <dbReference type="Rhea" id="RHEA:16229"/>
        <dbReference type="ChEBI" id="CHEBI:15378"/>
        <dbReference type="ChEBI" id="CHEBI:33019"/>
        <dbReference type="ChEBI" id="CHEBI:37563"/>
        <dbReference type="ChEBI" id="CHEBI:58332"/>
        <dbReference type="ChEBI" id="CHEBI:58608"/>
        <dbReference type="EC" id="2.7.7.41"/>
    </reaction>
</comment>
<accession>A0A2A6FTW3</accession>
<feature type="transmembrane region" description="Helical" evidence="19">
    <location>
        <begin position="236"/>
        <end position="258"/>
    </location>
</feature>
<evidence type="ECO:0000256" key="12">
    <source>
        <dbReference type="ARBA" id="ARBA00022695"/>
    </source>
</evidence>
<feature type="transmembrane region" description="Helical" evidence="19">
    <location>
        <begin position="98"/>
        <end position="117"/>
    </location>
</feature>
<evidence type="ECO:0000256" key="3">
    <source>
        <dbReference type="ARBA" id="ARBA00005119"/>
    </source>
</evidence>
<evidence type="ECO:0000256" key="2">
    <source>
        <dbReference type="ARBA" id="ARBA00004651"/>
    </source>
</evidence>
<name>A0A2A6FTW3_9MICO</name>
<keyword evidence="11 18" id="KW-0812">Transmembrane</keyword>
<keyword evidence="8" id="KW-1003">Cell membrane</keyword>
<evidence type="ECO:0000256" key="7">
    <source>
        <dbReference type="ARBA" id="ARBA00019373"/>
    </source>
</evidence>
<evidence type="ECO:0000256" key="6">
    <source>
        <dbReference type="ARBA" id="ARBA00012487"/>
    </source>
</evidence>
<evidence type="ECO:0000256" key="8">
    <source>
        <dbReference type="ARBA" id="ARBA00022475"/>
    </source>
</evidence>
<keyword evidence="13 19" id="KW-1133">Transmembrane helix</keyword>
<protein>
    <recommendedName>
        <fullName evidence="7 18">Phosphatidate cytidylyltransferase</fullName>
        <ecNumber evidence="6 18">2.7.7.41</ecNumber>
    </recommendedName>
</protein>
<evidence type="ECO:0000256" key="19">
    <source>
        <dbReference type="SAM" id="Phobius"/>
    </source>
</evidence>
<evidence type="ECO:0000256" key="18">
    <source>
        <dbReference type="RuleBase" id="RU003938"/>
    </source>
</evidence>
<organism evidence="20 21">
    <name type="scientific">Candidatus Lumbricidiphila eiseniae</name>
    <dbReference type="NCBI Taxonomy" id="1969409"/>
    <lineage>
        <taxon>Bacteria</taxon>
        <taxon>Bacillati</taxon>
        <taxon>Actinomycetota</taxon>
        <taxon>Actinomycetes</taxon>
        <taxon>Micrococcales</taxon>
        <taxon>Microbacteriaceae</taxon>
        <taxon>Candidatus Lumbricidiphila</taxon>
    </lineage>
</organism>
<dbReference type="EMBL" id="NAEP01000023">
    <property type="protein sequence ID" value="PDQ36066.1"/>
    <property type="molecule type" value="Genomic_DNA"/>
</dbReference>
<sequence>MTGIPPDAQPAPRSHDLSVVGFPEQAASVEARVRKPANPDKPERLSFAAAWRCSRAARAEIQHRVGLRRAELERQFEASRAHFDEAQERIRERTGRDLIVAIIIGLALGGLVTVGLFCFKQWFFVLVAITAGLGSYELTIALRRVGIRIPLISTLGVTVLVITATQFWGSRGQLLSILGGLIIIVLCRAVQHLVWTPRGRVLDLTRDIAAACLVQFYVALLSSFAVLLTAKPHGEFWFFALITTVVAADTGAYGFGLLFGKHPMAPMISPKKSWEGGAGGLVSSVVVASLLMQFLLGYPWWIGLIFGVCVVLAATLGDLVESLLKRDIGIKDMSSLLPGHGGILDRVDSILPTSVVGYILFHLLR</sequence>
<comment type="pathway">
    <text evidence="3 18">Phospholipid metabolism; CDP-diacylglycerol biosynthesis; CDP-diacylglycerol from sn-glycerol 3-phosphate: step 3/3.</text>
</comment>
<dbReference type="PANTHER" id="PTHR46382:SF1">
    <property type="entry name" value="PHOSPHATIDATE CYTIDYLYLTRANSFERASE"/>
    <property type="match status" value="1"/>
</dbReference>
<dbReference type="EC" id="2.7.7.41" evidence="6 18"/>
<dbReference type="GO" id="GO:0005886">
    <property type="term" value="C:plasma membrane"/>
    <property type="evidence" value="ECO:0007669"/>
    <property type="project" value="UniProtKB-SubCell"/>
</dbReference>
<gene>
    <name evidence="20" type="ORF">B5766_02690</name>
</gene>
<evidence type="ECO:0000256" key="9">
    <source>
        <dbReference type="ARBA" id="ARBA00022516"/>
    </source>
</evidence>